<accession>A0ABS5EFU4</accession>
<gene>
    <name evidence="2" type="ORF">GXW78_09440</name>
</gene>
<comment type="caution">
    <text evidence="2">The sequence shown here is derived from an EMBL/GenBank/DDBJ whole genome shotgun (WGS) entry which is preliminary data.</text>
</comment>
<protein>
    <submittedName>
        <fullName evidence="2">NADH:ubiquinone oxidoreductase subunit NDUFA12</fullName>
    </submittedName>
</protein>
<evidence type="ECO:0000256" key="1">
    <source>
        <dbReference type="SAM" id="MobiDB-lite"/>
    </source>
</evidence>
<dbReference type="PANTHER" id="PTHR12910">
    <property type="entry name" value="NADH-UBIQUINONE OXIDOREDUCTASE SUBUNIT B17.2"/>
    <property type="match status" value="1"/>
</dbReference>
<sequence length="118" mass="13729">MRRMAMFDHLFIRLTSRRIGRDGAGNTYWEARRRKDFYGRPMRRITYAGPHEASVVPPEWWGWLHHTTDAPLDAPRRPWQKDHLPNLTGTPEAWRQPGGGADASQYPSGDYEAWTPGR</sequence>
<reference evidence="3" key="1">
    <citation type="journal article" date="2021" name="Syst. Appl. Microbiol.">
        <title>Roseomonas hellenica sp. nov., isolated from roots of wild-growing Alkanna tinctoria.</title>
        <authorList>
            <person name="Rat A."/>
            <person name="Naranjo H.D."/>
            <person name="Lebbe L."/>
            <person name="Cnockaert M."/>
            <person name="Krigas N."/>
            <person name="Grigoriadou K."/>
            <person name="Maloupa E."/>
            <person name="Willems A."/>
        </authorList>
    </citation>
    <scope>NUCLEOTIDE SEQUENCE [LARGE SCALE GENOMIC DNA]</scope>
    <source>
        <strain evidence="3">LMG 31159</strain>
    </source>
</reference>
<evidence type="ECO:0000313" key="3">
    <source>
        <dbReference type="Proteomes" id="UP000698752"/>
    </source>
</evidence>
<dbReference type="PANTHER" id="PTHR12910:SF2">
    <property type="entry name" value="NADH DEHYDROGENASE [UBIQUINONE] 1 ALPHA SUBCOMPLEX SUBUNIT 12"/>
    <property type="match status" value="1"/>
</dbReference>
<dbReference type="Proteomes" id="UP000698752">
    <property type="component" value="Unassembled WGS sequence"/>
</dbReference>
<evidence type="ECO:0000313" key="2">
    <source>
        <dbReference type="EMBL" id="MBR0649886.1"/>
    </source>
</evidence>
<proteinExistence type="predicted"/>
<dbReference type="EMBL" id="JAAEDI010000009">
    <property type="protein sequence ID" value="MBR0649886.1"/>
    <property type="molecule type" value="Genomic_DNA"/>
</dbReference>
<name>A0ABS5EFU4_9PROT</name>
<organism evidence="2 3">
    <name type="scientific">Neoroseomonas terrae</name>
    <dbReference type="NCBI Taxonomy" id="424799"/>
    <lineage>
        <taxon>Bacteria</taxon>
        <taxon>Pseudomonadati</taxon>
        <taxon>Pseudomonadota</taxon>
        <taxon>Alphaproteobacteria</taxon>
        <taxon>Acetobacterales</taxon>
        <taxon>Acetobacteraceae</taxon>
        <taxon>Neoroseomonas</taxon>
    </lineage>
</organism>
<dbReference type="InterPro" id="IPR007763">
    <property type="entry name" value="NDUFA12"/>
</dbReference>
<feature type="compositionally biased region" description="Basic and acidic residues" evidence="1">
    <location>
        <begin position="74"/>
        <end position="84"/>
    </location>
</feature>
<feature type="region of interest" description="Disordered" evidence="1">
    <location>
        <begin position="71"/>
        <end position="118"/>
    </location>
</feature>
<keyword evidence="3" id="KW-1185">Reference proteome</keyword>
<dbReference type="Pfam" id="PF05071">
    <property type="entry name" value="NDUFA12"/>
    <property type="match status" value="1"/>
</dbReference>